<evidence type="ECO:0000256" key="7">
    <source>
        <dbReference type="PROSITE-ProRule" id="PRU00134"/>
    </source>
</evidence>
<dbReference type="EMBL" id="ML122286">
    <property type="protein sequence ID" value="RPD56649.1"/>
    <property type="molecule type" value="Genomic_DNA"/>
</dbReference>
<evidence type="ECO:0000256" key="1">
    <source>
        <dbReference type="ARBA" id="ARBA00022723"/>
    </source>
</evidence>
<organism evidence="10 11">
    <name type="scientific">Lentinus tigrinus ALCF2SS1-6</name>
    <dbReference type="NCBI Taxonomy" id="1328759"/>
    <lineage>
        <taxon>Eukaryota</taxon>
        <taxon>Fungi</taxon>
        <taxon>Dikarya</taxon>
        <taxon>Basidiomycota</taxon>
        <taxon>Agaricomycotina</taxon>
        <taxon>Agaricomycetes</taxon>
        <taxon>Polyporales</taxon>
        <taxon>Polyporaceae</taxon>
        <taxon>Lentinus</taxon>
    </lineage>
</organism>
<evidence type="ECO:0000256" key="6">
    <source>
        <dbReference type="PROSITE-ProRule" id="PRU00023"/>
    </source>
</evidence>
<keyword evidence="5 6" id="KW-0040">ANK repeat</keyword>
<dbReference type="Gene3D" id="6.10.140.2220">
    <property type="match status" value="1"/>
</dbReference>
<evidence type="ECO:0000256" key="4">
    <source>
        <dbReference type="ARBA" id="ARBA00022833"/>
    </source>
</evidence>
<dbReference type="AlphaFoldDB" id="A0A5C2S036"/>
<dbReference type="OrthoDB" id="194358at2759"/>
<evidence type="ECO:0000256" key="3">
    <source>
        <dbReference type="ARBA" id="ARBA00022771"/>
    </source>
</evidence>
<evidence type="ECO:0000313" key="10">
    <source>
        <dbReference type="EMBL" id="RPD56649.1"/>
    </source>
</evidence>
<dbReference type="PROSITE" id="PS50088">
    <property type="entry name" value="ANK_REPEAT"/>
    <property type="match status" value="1"/>
</dbReference>
<protein>
    <recommendedName>
        <fullName evidence="9">MYND-type domain-containing protein</fullName>
    </recommendedName>
</protein>
<dbReference type="Gene3D" id="1.25.40.20">
    <property type="entry name" value="Ankyrin repeat-containing domain"/>
    <property type="match status" value="1"/>
</dbReference>
<dbReference type="Pfam" id="PF01753">
    <property type="entry name" value="zf-MYND"/>
    <property type="match status" value="1"/>
</dbReference>
<keyword evidence="4" id="KW-0862">Zinc</keyword>
<keyword evidence="11" id="KW-1185">Reference proteome</keyword>
<proteinExistence type="predicted"/>
<feature type="repeat" description="ANK" evidence="6">
    <location>
        <begin position="189"/>
        <end position="221"/>
    </location>
</feature>
<dbReference type="InterPro" id="IPR036770">
    <property type="entry name" value="Ankyrin_rpt-contain_sf"/>
</dbReference>
<reference evidence="10" key="1">
    <citation type="journal article" date="2018" name="Genome Biol. Evol.">
        <title>Genomics and development of Lentinus tigrinus, a white-rot wood-decaying mushroom with dimorphic fruiting bodies.</title>
        <authorList>
            <person name="Wu B."/>
            <person name="Xu Z."/>
            <person name="Knudson A."/>
            <person name="Carlson A."/>
            <person name="Chen N."/>
            <person name="Kovaka S."/>
            <person name="LaButti K."/>
            <person name="Lipzen A."/>
            <person name="Pennachio C."/>
            <person name="Riley R."/>
            <person name="Schakwitz W."/>
            <person name="Umezawa K."/>
            <person name="Ohm R.A."/>
            <person name="Grigoriev I.V."/>
            <person name="Nagy L.G."/>
            <person name="Gibbons J."/>
            <person name="Hibbett D."/>
        </authorList>
    </citation>
    <scope>NUCLEOTIDE SEQUENCE [LARGE SCALE GENOMIC DNA]</scope>
    <source>
        <strain evidence="10">ALCF2SS1-6</strain>
    </source>
</reference>
<evidence type="ECO:0000256" key="5">
    <source>
        <dbReference type="ARBA" id="ARBA00023043"/>
    </source>
</evidence>
<sequence>MPPHNRGTGRPVLLPPLTQGADLPPEYQKGSGGLVINEEMQKLMNGTSSFAPALARQVLRLSYQKTASKLNPSLLSEFSLRCYLGDLIGVKEMVENGSAPDLLGTETALEYGYAMMIVSGAQRVVGGPPGFTVDHVGVMRYLLQCGMPPDVPDILEFTALELICMARVRVELVRALLEFGADPNHQDRFGSVAIMYAFQNNAIDAIDALMEYGARLDLKDADGVTPEEFYIKAGPQVTATVHKWKRRRSGESAALDGKGCGFCGRGDILLKFCAHCHVIRYCTRECQREHWPIHKLHCVPFSPESTVTVKPFYEDIGPVTSMSTLAREAYGIPVEKEPKRNSRSVHIPRIAPGETKLFVLKVQVPFDVNTGAPAQEEVGDLMVFDKKRSLVCRLRREDDEEAYLRVSRTVRTYGVFGAKAYFAAEMTSTDALVIKISEVLAEQDF</sequence>
<dbReference type="SMART" id="SM00248">
    <property type="entry name" value="ANK"/>
    <property type="match status" value="2"/>
</dbReference>
<dbReference type="PROSITE" id="PS01360">
    <property type="entry name" value="ZF_MYND_1"/>
    <property type="match status" value="1"/>
</dbReference>
<dbReference type="PANTHER" id="PTHR24173:SF74">
    <property type="entry name" value="ANKYRIN REPEAT DOMAIN-CONTAINING PROTEIN 16"/>
    <property type="match status" value="1"/>
</dbReference>
<evidence type="ECO:0000313" key="11">
    <source>
        <dbReference type="Proteomes" id="UP000313359"/>
    </source>
</evidence>
<dbReference type="PANTHER" id="PTHR24173">
    <property type="entry name" value="ANKYRIN REPEAT CONTAINING"/>
    <property type="match status" value="1"/>
</dbReference>
<dbReference type="InterPro" id="IPR002110">
    <property type="entry name" value="Ankyrin_rpt"/>
</dbReference>
<keyword evidence="3 7" id="KW-0863">Zinc-finger</keyword>
<evidence type="ECO:0000256" key="2">
    <source>
        <dbReference type="ARBA" id="ARBA00022737"/>
    </source>
</evidence>
<dbReference type="Proteomes" id="UP000313359">
    <property type="component" value="Unassembled WGS sequence"/>
</dbReference>
<feature type="domain" description="MYND-type" evidence="9">
    <location>
        <begin position="260"/>
        <end position="298"/>
    </location>
</feature>
<dbReference type="InterPro" id="IPR002893">
    <property type="entry name" value="Znf_MYND"/>
</dbReference>
<dbReference type="GO" id="GO:0008270">
    <property type="term" value="F:zinc ion binding"/>
    <property type="evidence" value="ECO:0007669"/>
    <property type="project" value="UniProtKB-KW"/>
</dbReference>
<dbReference type="STRING" id="1328759.A0A5C2S036"/>
<dbReference type="SUPFAM" id="SSF48403">
    <property type="entry name" value="Ankyrin repeat"/>
    <property type="match status" value="1"/>
</dbReference>
<accession>A0A5C2S036</accession>
<dbReference type="SUPFAM" id="SSF144232">
    <property type="entry name" value="HIT/MYND zinc finger-like"/>
    <property type="match status" value="1"/>
</dbReference>
<dbReference type="Pfam" id="PF12796">
    <property type="entry name" value="Ank_2"/>
    <property type="match status" value="1"/>
</dbReference>
<feature type="region of interest" description="Disordered" evidence="8">
    <location>
        <begin position="1"/>
        <end position="22"/>
    </location>
</feature>
<dbReference type="PROSITE" id="PS50865">
    <property type="entry name" value="ZF_MYND_2"/>
    <property type="match status" value="1"/>
</dbReference>
<evidence type="ECO:0000259" key="9">
    <source>
        <dbReference type="PROSITE" id="PS50865"/>
    </source>
</evidence>
<keyword evidence="2" id="KW-0677">Repeat</keyword>
<gene>
    <name evidence="10" type="ORF">L227DRAFT_553109</name>
</gene>
<evidence type="ECO:0000256" key="8">
    <source>
        <dbReference type="SAM" id="MobiDB-lite"/>
    </source>
</evidence>
<name>A0A5C2S036_9APHY</name>
<keyword evidence="1" id="KW-0479">Metal-binding</keyword>